<comment type="caution">
    <text evidence="2">The sequence shown here is derived from an EMBL/GenBank/DDBJ whole genome shotgun (WGS) entry which is preliminary data.</text>
</comment>
<dbReference type="RefSeq" id="WP_027851857.1">
    <property type="nucleotide sequence ID" value="NZ_BSOR01000005.1"/>
</dbReference>
<sequence>MPETQMLVYGLNTESADLVHISSCKSGLSELVCPQCRTQLIARMGSQNTWHFAHYNPERQLTENSRSCSYSKESELHLAGKHLFNRLVQDTGLLRLPEFTLTYKQIANSPALSTLTKNQKNFVLAKAGTNPEPSTGVSFPEVSHQIDHCELEPTEGMEGYRPDVQLSYRGQPVAYIEVVVSNDVSTKKMRHFHHQRIPVLRYIPAGKLLMTDEDMLGKAVKQRVDLEWVYHPIESSLPDSVFGEMEQFLAQREETRKQVLKNTEQGSTFSDTHLLQPDPVTWYEANLREGFRKKLEGHYQSSTGASMSNEMKAKAAHLYFNNKNYNGGITYLELARMLKF</sequence>
<reference evidence="3" key="1">
    <citation type="journal article" date="2019" name="Int. J. Syst. Evol. Microbiol.">
        <title>The Global Catalogue of Microorganisms (GCM) 10K type strain sequencing project: providing services to taxonomists for standard genome sequencing and annotation.</title>
        <authorList>
            <consortium name="The Broad Institute Genomics Platform"/>
            <consortium name="The Broad Institute Genome Sequencing Center for Infectious Disease"/>
            <person name="Wu L."/>
            <person name="Ma J."/>
        </authorList>
    </citation>
    <scope>NUCLEOTIDE SEQUENCE [LARGE SCALE GENOMIC DNA]</scope>
    <source>
        <strain evidence="3">NBRC 100033</strain>
    </source>
</reference>
<proteinExistence type="predicted"/>
<name>A0ABQ5ZUQ7_9GAMM</name>
<evidence type="ECO:0000313" key="3">
    <source>
        <dbReference type="Proteomes" id="UP001156682"/>
    </source>
</evidence>
<evidence type="ECO:0000313" key="2">
    <source>
        <dbReference type="EMBL" id="GLR62773.1"/>
    </source>
</evidence>
<dbReference type="InterPro" id="IPR057253">
    <property type="entry name" value="CoiA-like_N"/>
</dbReference>
<protein>
    <recommendedName>
        <fullName evidence="1">Competence protein CoiA-like N-terminal domain-containing protein</fullName>
    </recommendedName>
</protein>
<organism evidence="2 3">
    <name type="scientific">Marinospirillum insulare</name>
    <dbReference type="NCBI Taxonomy" id="217169"/>
    <lineage>
        <taxon>Bacteria</taxon>
        <taxon>Pseudomonadati</taxon>
        <taxon>Pseudomonadota</taxon>
        <taxon>Gammaproteobacteria</taxon>
        <taxon>Oceanospirillales</taxon>
        <taxon>Oceanospirillaceae</taxon>
        <taxon>Marinospirillum</taxon>
    </lineage>
</organism>
<accession>A0ABQ5ZUQ7</accession>
<dbReference type="Pfam" id="PF25164">
    <property type="entry name" value="CoiA_N"/>
    <property type="match status" value="1"/>
</dbReference>
<evidence type="ECO:0000259" key="1">
    <source>
        <dbReference type="Pfam" id="PF25164"/>
    </source>
</evidence>
<feature type="domain" description="Competence protein CoiA-like N-terminal" evidence="1">
    <location>
        <begin position="30"/>
        <end position="56"/>
    </location>
</feature>
<dbReference type="EMBL" id="BSOR01000005">
    <property type="protein sequence ID" value="GLR62773.1"/>
    <property type="molecule type" value="Genomic_DNA"/>
</dbReference>
<gene>
    <name evidence="2" type="ORF">GCM10007878_02080</name>
</gene>
<keyword evidence="3" id="KW-1185">Reference proteome</keyword>
<dbReference type="Proteomes" id="UP001156682">
    <property type="component" value="Unassembled WGS sequence"/>
</dbReference>